<dbReference type="GO" id="GO:0055085">
    <property type="term" value="P:transmembrane transport"/>
    <property type="evidence" value="ECO:0007669"/>
    <property type="project" value="InterPro"/>
</dbReference>
<feature type="transmembrane region" description="Helical" evidence="7">
    <location>
        <begin position="273"/>
        <end position="299"/>
    </location>
</feature>
<keyword evidence="6 7" id="KW-0472">Membrane</keyword>
<evidence type="ECO:0000256" key="5">
    <source>
        <dbReference type="ARBA" id="ARBA00022989"/>
    </source>
</evidence>
<evidence type="ECO:0000256" key="3">
    <source>
        <dbReference type="ARBA" id="ARBA00022475"/>
    </source>
</evidence>
<dbReference type="PANTHER" id="PTHR43163">
    <property type="entry name" value="DIPEPTIDE TRANSPORT SYSTEM PERMEASE PROTEIN DPPB-RELATED"/>
    <property type="match status" value="1"/>
</dbReference>
<proteinExistence type="inferred from homology"/>
<dbReference type="PROSITE" id="PS50928">
    <property type="entry name" value="ABC_TM1"/>
    <property type="match status" value="1"/>
</dbReference>
<protein>
    <submittedName>
        <fullName evidence="9">ABC transporter permease</fullName>
    </submittedName>
</protein>
<keyword evidence="2 7" id="KW-0813">Transport</keyword>
<feature type="transmembrane region" description="Helical" evidence="7">
    <location>
        <begin position="101"/>
        <end position="122"/>
    </location>
</feature>
<feature type="transmembrane region" description="Helical" evidence="7">
    <location>
        <begin position="231"/>
        <end position="253"/>
    </location>
</feature>
<dbReference type="PANTHER" id="PTHR43163:SF6">
    <property type="entry name" value="DIPEPTIDE TRANSPORT SYSTEM PERMEASE PROTEIN DPPB-RELATED"/>
    <property type="match status" value="1"/>
</dbReference>
<evidence type="ECO:0000313" key="9">
    <source>
        <dbReference type="EMBL" id="MSS58837.1"/>
    </source>
</evidence>
<evidence type="ECO:0000256" key="6">
    <source>
        <dbReference type="ARBA" id="ARBA00023136"/>
    </source>
</evidence>
<dbReference type="Pfam" id="PF00528">
    <property type="entry name" value="BPD_transp_1"/>
    <property type="match status" value="1"/>
</dbReference>
<evidence type="ECO:0000256" key="2">
    <source>
        <dbReference type="ARBA" id="ARBA00022448"/>
    </source>
</evidence>
<gene>
    <name evidence="9" type="ORF">FYJ51_07935</name>
</gene>
<feature type="domain" description="ABC transmembrane type-1" evidence="8">
    <location>
        <begin position="95"/>
        <end position="292"/>
    </location>
</feature>
<accession>A0A7X2NSS5</accession>
<dbReference type="InterPro" id="IPR045621">
    <property type="entry name" value="BPD_transp_1_N"/>
</dbReference>
<dbReference type="InterPro" id="IPR035906">
    <property type="entry name" value="MetI-like_sf"/>
</dbReference>
<feature type="transmembrane region" description="Helical" evidence="7">
    <location>
        <begin position="134"/>
        <end position="159"/>
    </location>
</feature>
<dbReference type="GO" id="GO:0005886">
    <property type="term" value="C:plasma membrane"/>
    <property type="evidence" value="ECO:0007669"/>
    <property type="project" value="UniProtKB-SubCell"/>
</dbReference>
<sequence>MGKYLAKRILLGIVTLFALMFITFFLMHSIPGSPFAGETSRLPASVRDVLIQKYQLDQPISVQFLAYLKNVLHGDFGTSLNRKGTTVMSIIQKGLPTTAKLGAAAFVVAMVAGIALGIASALSNKAWVQGLAAFFGTIGVSVPSFLLALLLMFVFGVWLHCLPVIGLNTPQSYIMPSVALAMSPIAMISRLTRSSLTEEMKQDYMILARSKGTSKKRAILHHAMKNASIPVITYAGPLLATLLTGSFVVETMFSIPGIGAEFVNSVSNRDYTMIMALTIIYGAAIIVANIVTDLITAMIDPRIRLK</sequence>
<comment type="caution">
    <text evidence="9">The sequence shown here is derived from an EMBL/GenBank/DDBJ whole genome shotgun (WGS) entry which is preliminary data.</text>
</comment>
<dbReference type="EMBL" id="VUMN01000017">
    <property type="protein sequence ID" value="MSS58837.1"/>
    <property type="molecule type" value="Genomic_DNA"/>
</dbReference>
<feature type="transmembrane region" description="Helical" evidence="7">
    <location>
        <begin position="9"/>
        <end position="30"/>
    </location>
</feature>
<keyword evidence="5 7" id="KW-1133">Transmembrane helix</keyword>
<feature type="transmembrane region" description="Helical" evidence="7">
    <location>
        <begin position="171"/>
        <end position="191"/>
    </location>
</feature>
<dbReference type="SUPFAM" id="SSF161098">
    <property type="entry name" value="MetI-like"/>
    <property type="match status" value="1"/>
</dbReference>
<evidence type="ECO:0000313" key="10">
    <source>
        <dbReference type="Proteomes" id="UP000461880"/>
    </source>
</evidence>
<dbReference type="InterPro" id="IPR000515">
    <property type="entry name" value="MetI-like"/>
</dbReference>
<dbReference type="Gene3D" id="1.10.3720.10">
    <property type="entry name" value="MetI-like"/>
    <property type="match status" value="1"/>
</dbReference>
<evidence type="ECO:0000256" key="1">
    <source>
        <dbReference type="ARBA" id="ARBA00004651"/>
    </source>
</evidence>
<evidence type="ECO:0000256" key="7">
    <source>
        <dbReference type="RuleBase" id="RU363032"/>
    </source>
</evidence>
<reference evidence="9 10" key="1">
    <citation type="submission" date="2019-08" db="EMBL/GenBank/DDBJ databases">
        <title>In-depth cultivation of the pig gut microbiome towards novel bacterial diversity and tailored functional studies.</title>
        <authorList>
            <person name="Wylensek D."/>
            <person name="Hitch T.C.A."/>
            <person name="Clavel T."/>
        </authorList>
    </citation>
    <scope>NUCLEOTIDE SEQUENCE [LARGE SCALE GENOMIC DNA]</scope>
    <source>
        <strain evidence="9 10">Oil+RF-744-GAM-WT-6</strain>
    </source>
</reference>
<evidence type="ECO:0000256" key="4">
    <source>
        <dbReference type="ARBA" id="ARBA00022692"/>
    </source>
</evidence>
<keyword evidence="4 7" id="KW-0812">Transmembrane</keyword>
<evidence type="ECO:0000259" key="8">
    <source>
        <dbReference type="PROSITE" id="PS50928"/>
    </source>
</evidence>
<dbReference type="Proteomes" id="UP000461880">
    <property type="component" value="Unassembled WGS sequence"/>
</dbReference>
<name>A0A7X2NSS5_9FIRM</name>
<dbReference type="Pfam" id="PF19300">
    <property type="entry name" value="BPD_transp_1_N"/>
    <property type="match status" value="1"/>
</dbReference>
<organism evidence="9 10">
    <name type="scientific">Stecheria intestinalis</name>
    <dbReference type="NCBI Taxonomy" id="2606630"/>
    <lineage>
        <taxon>Bacteria</taxon>
        <taxon>Bacillati</taxon>
        <taxon>Bacillota</taxon>
        <taxon>Erysipelotrichia</taxon>
        <taxon>Erysipelotrichales</taxon>
        <taxon>Erysipelotrichaceae</taxon>
        <taxon>Stecheria</taxon>
    </lineage>
</organism>
<comment type="subcellular location">
    <subcellularLocation>
        <location evidence="1 7">Cell membrane</location>
        <topology evidence="1 7">Multi-pass membrane protein</topology>
    </subcellularLocation>
</comment>
<keyword evidence="10" id="KW-1185">Reference proteome</keyword>
<comment type="similarity">
    <text evidence="7">Belongs to the binding-protein-dependent transport system permease family.</text>
</comment>
<dbReference type="RefSeq" id="WP_105303991.1">
    <property type="nucleotide sequence ID" value="NZ_VUMN01000017.1"/>
</dbReference>
<dbReference type="AlphaFoldDB" id="A0A7X2NSS5"/>
<keyword evidence="3" id="KW-1003">Cell membrane</keyword>